<reference evidence="7 8" key="1">
    <citation type="submission" date="2017-11" db="EMBL/GenBank/DDBJ databases">
        <title>Draft genome sequence of magnetotactic bacterium Magnetospirillum kuznetsovii LBB-42.</title>
        <authorList>
            <person name="Grouzdev D.S."/>
            <person name="Rysina M.S."/>
            <person name="Baslerov R.V."/>
            <person name="Koziaeva V."/>
        </authorList>
    </citation>
    <scope>NUCLEOTIDE SEQUENCE [LARGE SCALE GENOMIC DNA]</scope>
    <source>
        <strain evidence="7 8">LBB-42</strain>
    </source>
</reference>
<evidence type="ECO:0000256" key="3">
    <source>
        <dbReference type="PROSITE-ProRule" id="PRU00284"/>
    </source>
</evidence>
<dbReference type="Gene3D" id="6.10.340.10">
    <property type="match status" value="1"/>
</dbReference>
<evidence type="ECO:0000256" key="1">
    <source>
        <dbReference type="ARBA" id="ARBA00023224"/>
    </source>
</evidence>
<dbReference type="CDD" id="cd06225">
    <property type="entry name" value="HAMP"/>
    <property type="match status" value="1"/>
</dbReference>
<name>A0A364P4F7_9PROT</name>
<keyword evidence="4" id="KW-0472">Membrane</keyword>
<evidence type="ECO:0000313" key="7">
    <source>
        <dbReference type="EMBL" id="RAU23985.1"/>
    </source>
</evidence>
<organism evidence="7 8">
    <name type="scientific">Paramagnetospirillum kuznetsovii</name>
    <dbReference type="NCBI Taxonomy" id="2053833"/>
    <lineage>
        <taxon>Bacteria</taxon>
        <taxon>Pseudomonadati</taxon>
        <taxon>Pseudomonadota</taxon>
        <taxon>Alphaproteobacteria</taxon>
        <taxon>Rhodospirillales</taxon>
        <taxon>Magnetospirillaceae</taxon>
        <taxon>Paramagnetospirillum</taxon>
    </lineage>
</organism>
<protein>
    <submittedName>
        <fullName evidence="7">Chemotaxis protein</fullName>
    </submittedName>
</protein>
<gene>
    <name evidence="7" type="ORF">CU669_00625</name>
</gene>
<feature type="domain" description="Methyl-accepting transducer" evidence="5">
    <location>
        <begin position="178"/>
        <end position="400"/>
    </location>
</feature>
<accession>A0A364P4F7</accession>
<proteinExistence type="inferred from homology"/>
<dbReference type="GO" id="GO:0016020">
    <property type="term" value="C:membrane"/>
    <property type="evidence" value="ECO:0007669"/>
    <property type="project" value="InterPro"/>
</dbReference>
<keyword evidence="4" id="KW-1133">Transmembrane helix</keyword>
<dbReference type="SUPFAM" id="SSF58104">
    <property type="entry name" value="Methyl-accepting chemotaxis protein (MCP) signaling domain"/>
    <property type="match status" value="1"/>
</dbReference>
<keyword evidence="4" id="KW-0812">Transmembrane</keyword>
<dbReference type="PANTHER" id="PTHR32089:SF112">
    <property type="entry name" value="LYSOZYME-LIKE PROTEIN-RELATED"/>
    <property type="match status" value="1"/>
</dbReference>
<keyword evidence="1 3" id="KW-0807">Transducer</keyword>
<dbReference type="InterPro" id="IPR004089">
    <property type="entry name" value="MCPsignal_dom"/>
</dbReference>
<dbReference type="GO" id="GO:0007165">
    <property type="term" value="P:signal transduction"/>
    <property type="evidence" value="ECO:0007669"/>
    <property type="project" value="UniProtKB-KW"/>
</dbReference>
<feature type="domain" description="HAMP" evidence="6">
    <location>
        <begin position="71"/>
        <end position="113"/>
    </location>
</feature>
<keyword evidence="8" id="KW-1185">Reference proteome</keyword>
<dbReference type="InterPro" id="IPR003660">
    <property type="entry name" value="HAMP_dom"/>
</dbReference>
<dbReference type="PANTHER" id="PTHR32089">
    <property type="entry name" value="METHYL-ACCEPTING CHEMOTAXIS PROTEIN MCPB"/>
    <property type="match status" value="1"/>
</dbReference>
<dbReference type="Proteomes" id="UP000251075">
    <property type="component" value="Unassembled WGS sequence"/>
</dbReference>
<dbReference type="AlphaFoldDB" id="A0A364P4F7"/>
<comment type="similarity">
    <text evidence="2">Belongs to the methyl-accepting chemotaxis (MCP) protein family.</text>
</comment>
<evidence type="ECO:0000256" key="4">
    <source>
        <dbReference type="SAM" id="Phobius"/>
    </source>
</evidence>
<dbReference type="PROSITE" id="PS50885">
    <property type="entry name" value="HAMP"/>
    <property type="match status" value="1"/>
</dbReference>
<comment type="caution">
    <text evidence="7">The sequence shown here is derived from an EMBL/GenBank/DDBJ whole genome shotgun (WGS) entry which is preliminary data.</text>
</comment>
<dbReference type="Gene3D" id="1.10.287.950">
    <property type="entry name" value="Methyl-accepting chemotaxis protein"/>
    <property type="match status" value="1"/>
</dbReference>
<dbReference type="OrthoDB" id="9760371at2"/>
<evidence type="ECO:0000259" key="6">
    <source>
        <dbReference type="PROSITE" id="PS50885"/>
    </source>
</evidence>
<evidence type="ECO:0000256" key="2">
    <source>
        <dbReference type="ARBA" id="ARBA00029447"/>
    </source>
</evidence>
<dbReference type="EMBL" id="PGTO01000001">
    <property type="protein sequence ID" value="RAU23985.1"/>
    <property type="molecule type" value="Genomic_DNA"/>
</dbReference>
<feature type="transmembrane region" description="Helical" evidence="4">
    <location>
        <begin position="33"/>
        <end position="53"/>
    </location>
</feature>
<evidence type="ECO:0000259" key="5">
    <source>
        <dbReference type="PROSITE" id="PS50111"/>
    </source>
</evidence>
<dbReference type="Pfam" id="PF00015">
    <property type="entry name" value="MCPsignal"/>
    <property type="match status" value="1"/>
</dbReference>
<dbReference type="SMART" id="SM00283">
    <property type="entry name" value="MA"/>
    <property type="match status" value="1"/>
</dbReference>
<sequence>MDGAIADALAESAKGGDSWRQALEGATQSHRSFGWIMVALAVLSGGALFVLTIGSHRKRLEIIDLIERGEKVASQAAQGDFNARVLLIGRKDELGRMMIGFNRVLDLTEEFAKDAGAAMKMAGQKQYFRHIPLQGLRGDYLGYAEGINKVLADMDARDQETRRFEQSVHSLVSDVAVATKSIGLTASTMANRSENAGGRSLDVGEAAEITTERAGAVSDASRQLASAINEIAQQVGMSAQVAQSAVGDIGETVERMNGLADLVSQIGEVVQLISDIASQTNLLALNATIEAARAGEAGKGFAVVAGEVKNLANQTARATDDITRQVAAVQDAARSAANGIKGVVETIRRIDSISAAIAGAVQEQEAVTREISSHIDDVATKAGEVSENVAHLSKSSAEACGGTVRVIWSARKLSAVVDALSKQVEDYISKVG</sequence>
<dbReference type="PROSITE" id="PS50111">
    <property type="entry name" value="CHEMOTAXIS_TRANSDUC_2"/>
    <property type="match status" value="1"/>
</dbReference>
<evidence type="ECO:0000313" key="8">
    <source>
        <dbReference type="Proteomes" id="UP000251075"/>
    </source>
</evidence>